<feature type="region of interest" description="Disordered" evidence="1">
    <location>
        <begin position="70"/>
        <end position="129"/>
    </location>
</feature>
<sequence>MGSVISAIILAPVGILAFVAYAACAVVGTVFNIIGIIAGAIIDLLCAPFLLCYLMCFADDEEDFDSWRANRARRRSGQSSDITEKPGDASGRSLHHTNSIDSFLDRLARGNRPSDLTHATSRTSTTLHE</sequence>
<proteinExistence type="predicted"/>
<reference evidence="3" key="1">
    <citation type="journal article" date="2018" name="Genome Biol. Evol.">
        <title>Genomics and development of Lentinus tigrinus, a white-rot wood-decaying mushroom with dimorphic fruiting bodies.</title>
        <authorList>
            <person name="Wu B."/>
            <person name="Xu Z."/>
            <person name="Knudson A."/>
            <person name="Carlson A."/>
            <person name="Chen N."/>
            <person name="Kovaka S."/>
            <person name="LaButti K."/>
            <person name="Lipzen A."/>
            <person name="Pennachio C."/>
            <person name="Riley R."/>
            <person name="Schakwitz W."/>
            <person name="Umezawa K."/>
            <person name="Ohm R.A."/>
            <person name="Grigoriev I.V."/>
            <person name="Nagy L.G."/>
            <person name="Gibbons J."/>
            <person name="Hibbett D."/>
        </authorList>
    </citation>
    <scope>NUCLEOTIDE SEQUENCE [LARGE SCALE GENOMIC DNA]</scope>
    <source>
        <strain evidence="3">ALCF2SS1-6</strain>
    </source>
</reference>
<keyword evidence="2" id="KW-0472">Membrane</keyword>
<feature type="transmembrane region" description="Helical" evidence="2">
    <location>
        <begin position="32"/>
        <end position="58"/>
    </location>
</feature>
<evidence type="ECO:0000256" key="1">
    <source>
        <dbReference type="SAM" id="MobiDB-lite"/>
    </source>
</evidence>
<organism evidence="3 4">
    <name type="scientific">Lentinus tigrinus ALCF2SS1-6</name>
    <dbReference type="NCBI Taxonomy" id="1328759"/>
    <lineage>
        <taxon>Eukaryota</taxon>
        <taxon>Fungi</taxon>
        <taxon>Dikarya</taxon>
        <taxon>Basidiomycota</taxon>
        <taxon>Agaricomycotina</taxon>
        <taxon>Agaricomycetes</taxon>
        <taxon>Polyporales</taxon>
        <taxon>Polyporaceae</taxon>
        <taxon>Lentinus</taxon>
    </lineage>
</organism>
<protein>
    <submittedName>
        <fullName evidence="3">Uncharacterized protein</fullName>
    </submittedName>
</protein>
<dbReference type="EMBL" id="ML122272">
    <property type="protein sequence ID" value="RPD59013.1"/>
    <property type="molecule type" value="Genomic_DNA"/>
</dbReference>
<accession>A0A5C2S5G8</accession>
<keyword evidence="4" id="KW-1185">Reference proteome</keyword>
<feature type="compositionally biased region" description="Polar residues" evidence="1">
    <location>
        <begin position="117"/>
        <end position="129"/>
    </location>
</feature>
<evidence type="ECO:0000256" key="2">
    <source>
        <dbReference type="SAM" id="Phobius"/>
    </source>
</evidence>
<name>A0A5C2S5G8_9APHY</name>
<dbReference type="AlphaFoldDB" id="A0A5C2S5G8"/>
<evidence type="ECO:0000313" key="3">
    <source>
        <dbReference type="EMBL" id="RPD59013.1"/>
    </source>
</evidence>
<keyword evidence="2" id="KW-0812">Transmembrane</keyword>
<dbReference type="Proteomes" id="UP000313359">
    <property type="component" value="Unassembled WGS sequence"/>
</dbReference>
<evidence type="ECO:0000313" key="4">
    <source>
        <dbReference type="Proteomes" id="UP000313359"/>
    </source>
</evidence>
<keyword evidence="2" id="KW-1133">Transmembrane helix</keyword>
<gene>
    <name evidence="3" type="ORF">L227DRAFT_172087</name>
</gene>